<organism evidence="2">
    <name type="scientific">Cucumis melo</name>
    <name type="common">Muskmelon</name>
    <dbReference type="NCBI Taxonomy" id="3656"/>
    <lineage>
        <taxon>Eukaryota</taxon>
        <taxon>Viridiplantae</taxon>
        <taxon>Streptophyta</taxon>
        <taxon>Embryophyta</taxon>
        <taxon>Tracheophyta</taxon>
        <taxon>Spermatophyta</taxon>
        <taxon>Magnoliopsida</taxon>
        <taxon>eudicotyledons</taxon>
        <taxon>Gunneridae</taxon>
        <taxon>Pentapetalae</taxon>
        <taxon>rosids</taxon>
        <taxon>fabids</taxon>
        <taxon>Cucurbitales</taxon>
        <taxon>Cucurbitaceae</taxon>
        <taxon>Benincaseae</taxon>
        <taxon>Cucumis</taxon>
    </lineage>
</organism>
<feature type="compositionally biased region" description="Polar residues" evidence="1">
    <location>
        <begin position="253"/>
        <end position="265"/>
    </location>
</feature>
<feature type="region of interest" description="Disordered" evidence="1">
    <location>
        <begin position="109"/>
        <end position="178"/>
    </location>
</feature>
<name>A0A9I9DAP2_CUCME</name>
<evidence type="ECO:0000256" key="1">
    <source>
        <dbReference type="SAM" id="MobiDB-lite"/>
    </source>
</evidence>
<proteinExistence type="predicted"/>
<feature type="region of interest" description="Disordered" evidence="1">
    <location>
        <begin position="199"/>
        <end position="265"/>
    </location>
</feature>
<feature type="region of interest" description="Disordered" evidence="1">
    <location>
        <begin position="30"/>
        <end position="51"/>
    </location>
</feature>
<dbReference type="AlphaFoldDB" id="A0A9I9DAP2"/>
<protein>
    <submittedName>
        <fullName evidence="2">Uncharacterized protein</fullName>
    </submittedName>
</protein>
<reference evidence="2" key="1">
    <citation type="submission" date="2023-03" db="UniProtKB">
        <authorList>
            <consortium name="EnsemblPlants"/>
        </authorList>
    </citation>
    <scope>IDENTIFICATION</scope>
</reference>
<evidence type="ECO:0000313" key="2">
    <source>
        <dbReference type="EnsemblPlants" id="MELO3C015865.2.1"/>
    </source>
</evidence>
<dbReference type="EnsemblPlants" id="MELO3C015865.2.1">
    <property type="protein sequence ID" value="MELO3C015865.2.1"/>
    <property type="gene ID" value="MELO3C015865.2"/>
</dbReference>
<dbReference type="Gramene" id="MELO3C015865.2.1">
    <property type="protein sequence ID" value="MELO3C015865.2.1"/>
    <property type="gene ID" value="MELO3C015865.2"/>
</dbReference>
<sequence length="265" mass="30107">MREYAHNEVSKHYPSKAIRVHQLDIPRSLHSRQRGPTFNQFQPNPSTKQKAITRHHVSPWISTPRLRPQRGARIIQASQSEYINSTSRSLPSCRKCPTFCRFEPNPSTKQEAIKRSLLSPQTSRSRIRPHRGVSIIRASPSESINSTSRSYSPSNVGSWHSINSNQTLPPSKKQSQDILNRHEQPHPNYAHNLVQALSKQAHPCSSTRNPTLTPCLKEGPSIPQMLPPRKKQSQDLLYRHGQAHTDYAHNKRQALSKQTHPSSST</sequence>
<feature type="compositionally biased region" description="Polar residues" evidence="1">
    <location>
        <begin position="199"/>
        <end position="212"/>
    </location>
</feature>
<feature type="compositionally biased region" description="Polar residues" evidence="1">
    <location>
        <begin position="34"/>
        <end position="50"/>
    </location>
</feature>
<accession>A0A9I9DAP2</accession>
<feature type="compositionally biased region" description="Polar residues" evidence="1">
    <location>
        <begin position="140"/>
        <end position="178"/>
    </location>
</feature>